<protein>
    <recommendedName>
        <fullName evidence="3">Spore coat protein SP96</fullName>
    </recommendedName>
</protein>
<dbReference type="Proteomes" id="UP000184330">
    <property type="component" value="Unassembled WGS sequence"/>
</dbReference>
<dbReference type="EMBL" id="FJOG01000002">
    <property type="protein sequence ID" value="CZR52107.1"/>
    <property type="molecule type" value="Genomic_DNA"/>
</dbReference>
<accession>A0A1L7WH98</accession>
<name>A0A1L7WH98_9HELO</name>
<proteinExistence type="predicted"/>
<reference evidence="1 2" key="1">
    <citation type="submission" date="2016-03" db="EMBL/GenBank/DDBJ databases">
        <authorList>
            <person name="Ploux O."/>
        </authorList>
    </citation>
    <scope>NUCLEOTIDE SEQUENCE [LARGE SCALE GENOMIC DNA]</scope>
    <source>
        <strain evidence="1 2">UAMH 11012</strain>
    </source>
</reference>
<evidence type="ECO:0008006" key="3">
    <source>
        <dbReference type="Google" id="ProtNLM"/>
    </source>
</evidence>
<dbReference type="PANTHER" id="PTHR36182">
    <property type="entry name" value="PROTEIN, PUTATIVE (AFU_ORTHOLOGUE AFUA_6G10930)-RELATED"/>
    <property type="match status" value="1"/>
</dbReference>
<keyword evidence="2" id="KW-1185">Reference proteome</keyword>
<evidence type="ECO:0000313" key="2">
    <source>
        <dbReference type="Proteomes" id="UP000184330"/>
    </source>
</evidence>
<dbReference type="OrthoDB" id="3499685at2759"/>
<dbReference type="AlphaFoldDB" id="A0A1L7WH98"/>
<dbReference type="STRING" id="576137.A0A1L7WH98"/>
<organism evidence="1 2">
    <name type="scientific">Phialocephala subalpina</name>
    <dbReference type="NCBI Taxonomy" id="576137"/>
    <lineage>
        <taxon>Eukaryota</taxon>
        <taxon>Fungi</taxon>
        <taxon>Dikarya</taxon>
        <taxon>Ascomycota</taxon>
        <taxon>Pezizomycotina</taxon>
        <taxon>Leotiomycetes</taxon>
        <taxon>Helotiales</taxon>
        <taxon>Mollisiaceae</taxon>
        <taxon>Phialocephala</taxon>
        <taxon>Phialocephala fortinii species complex</taxon>
    </lineage>
</organism>
<evidence type="ECO:0000313" key="1">
    <source>
        <dbReference type="EMBL" id="CZR52107.1"/>
    </source>
</evidence>
<dbReference type="Gene3D" id="2.70.50.70">
    <property type="match status" value="1"/>
</dbReference>
<sequence length="234" mass="24798">MPLNGDPNASPPVGQQPFPCKGYQVDLDGPGGEPVAQWAAGQDVTFSLFDSTRTTGATMNKVGAGHSGGSCQVAFSYDKGETWVVVHSWEGNCPRVATPGDVTNIYSLDQNYTFTIPEDFPTGQKVIFAWAWINASGNREYYMSCTSVNITGTGSGTTTTPAGPPLLIANLDPIRSECYTNQETSTIYPQKYVGDTVVERAPVALGFQSFPGPNPNGCGSDNLTILDVLKSPSG</sequence>
<gene>
    <name evidence="1" type="ORF">PAC_01984</name>
</gene>
<dbReference type="PANTHER" id="PTHR36182:SF1">
    <property type="entry name" value="PROTEIN, PUTATIVE (AFU_ORTHOLOGUE AFUA_6G10930)-RELATED"/>
    <property type="match status" value="1"/>
</dbReference>